<proteinExistence type="predicted"/>
<accession>A0A820PFF4</accession>
<name>A0A820PFF4_9BILA</name>
<organism evidence="1 2">
    <name type="scientific">Rotaria magnacalcarata</name>
    <dbReference type="NCBI Taxonomy" id="392030"/>
    <lineage>
        <taxon>Eukaryota</taxon>
        <taxon>Metazoa</taxon>
        <taxon>Spiralia</taxon>
        <taxon>Gnathifera</taxon>
        <taxon>Rotifera</taxon>
        <taxon>Eurotatoria</taxon>
        <taxon>Bdelloidea</taxon>
        <taxon>Philodinida</taxon>
        <taxon>Philodinidae</taxon>
        <taxon>Rotaria</taxon>
    </lineage>
</organism>
<dbReference type="AlphaFoldDB" id="A0A820PFF4"/>
<gene>
    <name evidence="1" type="ORF">UXM345_LOCUS38297</name>
</gene>
<feature type="non-terminal residue" evidence="1">
    <location>
        <position position="1"/>
    </location>
</feature>
<evidence type="ECO:0000313" key="1">
    <source>
        <dbReference type="EMBL" id="CAF4403960.1"/>
    </source>
</evidence>
<evidence type="ECO:0000313" key="2">
    <source>
        <dbReference type="Proteomes" id="UP000663842"/>
    </source>
</evidence>
<dbReference type="EMBL" id="CAJOBF010025718">
    <property type="protein sequence ID" value="CAF4403960.1"/>
    <property type="molecule type" value="Genomic_DNA"/>
</dbReference>
<reference evidence="1" key="1">
    <citation type="submission" date="2021-02" db="EMBL/GenBank/DDBJ databases">
        <authorList>
            <person name="Nowell W R."/>
        </authorList>
    </citation>
    <scope>NUCLEOTIDE SEQUENCE</scope>
</reference>
<sequence length="90" mass="10163">TVAPPPEEDAIRMLLARMTTQHMPWCARVELVLLTLVQLPTLCVKILAPSTMEDAVRMLFAHIANQQMRYCAPVQLDTPTLVHVRELSAR</sequence>
<dbReference type="Proteomes" id="UP000663842">
    <property type="component" value="Unassembled WGS sequence"/>
</dbReference>
<comment type="caution">
    <text evidence="1">The sequence shown here is derived from an EMBL/GenBank/DDBJ whole genome shotgun (WGS) entry which is preliminary data.</text>
</comment>
<protein>
    <submittedName>
        <fullName evidence="1">Uncharacterized protein</fullName>
    </submittedName>
</protein>
<feature type="non-terminal residue" evidence="1">
    <location>
        <position position="90"/>
    </location>
</feature>